<dbReference type="PANTHER" id="PTHR31170:SF25">
    <property type="entry name" value="BNAA09G04570D PROTEIN"/>
    <property type="match status" value="1"/>
</dbReference>
<organism evidence="1 2">
    <name type="scientific">Rubus argutus</name>
    <name type="common">Southern blackberry</name>
    <dbReference type="NCBI Taxonomy" id="59490"/>
    <lineage>
        <taxon>Eukaryota</taxon>
        <taxon>Viridiplantae</taxon>
        <taxon>Streptophyta</taxon>
        <taxon>Embryophyta</taxon>
        <taxon>Tracheophyta</taxon>
        <taxon>Spermatophyta</taxon>
        <taxon>Magnoliopsida</taxon>
        <taxon>eudicotyledons</taxon>
        <taxon>Gunneridae</taxon>
        <taxon>Pentapetalae</taxon>
        <taxon>rosids</taxon>
        <taxon>fabids</taxon>
        <taxon>Rosales</taxon>
        <taxon>Rosaceae</taxon>
        <taxon>Rosoideae</taxon>
        <taxon>Rosoideae incertae sedis</taxon>
        <taxon>Rubus</taxon>
    </lineage>
</organism>
<sequence>MAGEGDIEKGEVNASVQVLVPRPVEQWERALLRHDSPMPSTCCIFRVPEVLRRQDILAYEPDIVSIGPFHRGVKKQFQLTENVKKWYLTCVLERLNKSMESLIDSVIKDLEIPAIRGCYADTLDLDQNSFVEMLILDGCFLVEFFRKAPYPDDKMRTTPFSMCLVRSNIYTMIFCY</sequence>
<gene>
    <name evidence="1" type="ORF">M0R45_013597</name>
</gene>
<dbReference type="EMBL" id="JBEDUW010000003">
    <property type="protein sequence ID" value="KAK9936772.1"/>
    <property type="molecule type" value="Genomic_DNA"/>
</dbReference>
<dbReference type="AlphaFoldDB" id="A0AAW1XJL6"/>
<protein>
    <submittedName>
        <fullName evidence="1">Uncharacterized protein</fullName>
    </submittedName>
</protein>
<dbReference type="Pfam" id="PF03140">
    <property type="entry name" value="DUF247"/>
    <property type="match status" value="1"/>
</dbReference>
<dbReference type="InterPro" id="IPR004158">
    <property type="entry name" value="DUF247_pln"/>
</dbReference>
<name>A0AAW1XJL6_RUBAR</name>
<proteinExistence type="predicted"/>
<reference evidence="1 2" key="1">
    <citation type="journal article" date="2023" name="G3 (Bethesda)">
        <title>A chromosome-length genome assembly and annotation of blackberry (Rubus argutus, cv. 'Hillquist').</title>
        <authorList>
            <person name="Bruna T."/>
            <person name="Aryal R."/>
            <person name="Dudchenko O."/>
            <person name="Sargent D.J."/>
            <person name="Mead D."/>
            <person name="Buti M."/>
            <person name="Cavallini A."/>
            <person name="Hytonen T."/>
            <person name="Andres J."/>
            <person name="Pham M."/>
            <person name="Weisz D."/>
            <person name="Mascagni F."/>
            <person name="Usai G."/>
            <person name="Natali L."/>
            <person name="Bassil N."/>
            <person name="Fernandez G.E."/>
            <person name="Lomsadze A."/>
            <person name="Armour M."/>
            <person name="Olukolu B."/>
            <person name="Poorten T."/>
            <person name="Britton C."/>
            <person name="Davik J."/>
            <person name="Ashrafi H."/>
            <person name="Aiden E.L."/>
            <person name="Borodovsky M."/>
            <person name="Worthington M."/>
        </authorList>
    </citation>
    <scope>NUCLEOTIDE SEQUENCE [LARGE SCALE GENOMIC DNA]</scope>
    <source>
        <strain evidence="1">PI 553951</strain>
    </source>
</reference>
<evidence type="ECO:0000313" key="2">
    <source>
        <dbReference type="Proteomes" id="UP001457282"/>
    </source>
</evidence>
<dbReference type="Proteomes" id="UP001457282">
    <property type="component" value="Unassembled WGS sequence"/>
</dbReference>
<accession>A0AAW1XJL6</accession>
<evidence type="ECO:0000313" key="1">
    <source>
        <dbReference type="EMBL" id="KAK9936772.1"/>
    </source>
</evidence>
<comment type="caution">
    <text evidence="1">The sequence shown here is derived from an EMBL/GenBank/DDBJ whole genome shotgun (WGS) entry which is preliminary data.</text>
</comment>
<keyword evidence="2" id="KW-1185">Reference proteome</keyword>
<dbReference type="PANTHER" id="PTHR31170">
    <property type="entry name" value="BNAC04G53230D PROTEIN"/>
    <property type="match status" value="1"/>
</dbReference>